<evidence type="ECO:0000313" key="1">
    <source>
        <dbReference type="EMBL" id="MCX3265104.1"/>
    </source>
</evidence>
<protein>
    <submittedName>
        <fullName evidence="1">Uncharacterized protein</fullName>
    </submittedName>
</protein>
<reference evidence="1" key="1">
    <citation type="submission" date="2022-11" db="EMBL/GenBank/DDBJ databases">
        <authorList>
            <person name="Graham C."/>
            <person name="Newman J.D."/>
        </authorList>
    </citation>
    <scope>NUCLEOTIDE SEQUENCE</scope>
    <source>
        <strain evidence="1">DSM 19486</strain>
    </source>
</reference>
<sequence length="149" mass="17664">MLDKLRAIFIEELIRYDDTWRILRKSTFVDLIITNYNEFENTTDQRKIVELFNNCIKITILNSFTNIDTDRNLVQIQASLGVHNSYLIDLYDLNIKKVKLKIDNNFLPKQTIANQIKYLKTLGTLDIDYDEDVFFIDLAINCFNKLELF</sequence>
<dbReference type="AlphaFoldDB" id="A0A9X3DCY2"/>
<dbReference type="EMBL" id="JAPJUH010000003">
    <property type="protein sequence ID" value="MCX3265104.1"/>
    <property type="molecule type" value="Genomic_DNA"/>
</dbReference>
<comment type="caution">
    <text evidence="1">The sequence shown here is derived from an EMBL/GenBank/DDBJ whole genome shotgun (WGS) entry which is preliminary data.</text>
</comment>
<proteinExistence type="predicted"/>
<evidence type="ECO:0000313" key="2">
    <source>
        <dbReference type="Proteomes" id="UP001142592"/>
    </source>
</evidence>
<dbReference type="Proteomes" id="UP001142592">
    <property type="component" value="Unassembled WGS sequence"/>
</dbReference>
<organism evidence="1 2">
    <name type="scientific">Pedobacter agri</name>
    <dbReference type="NCBI Taxonomy" id="454586"/>
    <lineage>
        <taxon>Bacteria</taxon>
        <taxon>Pseudomonadati</taxon>
        <taxon>Bacteroidota</taxon>
        <taxon>Sphingobacteriia</taxon>
        <taxon>Sphingobacteriales</taxon>
        <taxon>Sphingobacteriaceae</taxon>
        <taxon>Pedobacter</taxon>
    </lineage>
</organism>
<keyword evidence="2" id="KW-1185">Reference proteome</keyword>
<dbReference type="RefSeq" id="WP_010602373.1">
    <property type="nucleotide sequence ID" value="NZ_JAPJUH010000003.1"/>
</dbReference>
<name>A0A9X3DCY2_9SPHI</name>
<accession>A0A9X3DCY2</accession>
<gene>
    <name evidence="1" type="ORF">OQZ29_10120</name>
</gene>